<dbReference type="InterPro" id="IPR029063">
    <property type="entry name" value="SAM-dependent_MTases_sf"/>
</dbReference>
<protein>
    <submittedName>
        <fullName evidence="2">FkbM family methyltransferase</fullName>
    </submittedName>
</protein>
<dbReference type="GO" id="GO:0008168">
    <property type="term" value="F:methyltransferase activity"/>
    <property type="evidence" value="ECO:0007669"/>
    <property type="project" value="UniProtKB-KW"/>
</dbReference>
<proteinExistence type="predicted"/>
<evidence type="ECO:0000259" key="1">
    <source>
        <dbReference type="Pfam" id="PF05050"/>
    </source>
</evidence>
<organism evidence="2 3">
    <name type="scientific">Parablautia intestinalis</name>
    <dbReference type="NCBI Taxonomy" id="2320100"/>
    <lineage>
        <taxon>Bacteria</taxon>
        <taxon>Bacillati</taxon>
        <taxon>Bacillota</taxon>
        <taxon>Clostridia</taxon>
        <taxon>Lachnospirales</taxon>
        <taxon>Lachnospiraceae</taxon>
        <taxon>Parablautia</taxon>
    </lineage>
</organism>
<keyword evidence="3" id="KW-1185">Reference proteome</keyword>
<keyword evidence="2" id="KW-0808">Transferase</keyword>
<dbReference type="PANTHER" id="PTHR34203:SF13">
    <property type="entry name" value="EXPRESSED PROTEIN"/>
    <property type="match status" value="1"/>
</dbReference>
<dbReference type="SUPFAM" id="SSF53335">
    <property type="entry name" value="S-adenosyl-L-methionine-dependent methyltransferases"/>
    <property type="match status" value="1"/>
</dbReference>
<dbReference type="NCBIfam" id="TIGR01444">
    <property type="entry name" value="fkbM_fam"/>
    <property type="match status" value="1"/>
</dbReference>
<reference evidence="2 3" key="1">
    <citation type="submission" date="2018-09" db="EMBL/GenBank/DDBJ databases">
        <title>Murine metabolic-syndrome-specific gut microbial biobank.</title>
        <authorList>
            <person name="Liu C."/>
        </authorList>
    </citation>
    <scope>NUCLEOTIDE SEQUENCE [LARGE SCALE GENOMIC DNA]</scope>
    <source>
        <strain evidence="2 3">0.1xD8-82</strain>
    </source>
</reference>
<dbReference type="PANTHER" id="PTHR34203">
    <property type="entry name" value="METHYLTRANSFERASE, FKBM FAMILY PROTEIN"/>
    <property type="match status" value="1"/>
</dbReference>
<comment type="caution">
    <text evidence="2">The sequence shown here is derived from an EMBL/GenBank/DDBJ whole genome shotgun (WGS) entry which is preliminary data.</text>
</comment>
<gene>
    <name evidence="2" type="ORF">D7V94_06635</name>
</gene>
<sequence>MRRRERNIYTVKNREEKVKIRIEELRKSYINGDIDVKSYAQRLFENYEELLSYRELIKTSLVHSIVINEKEVLFKMCCASPLSKEKYEIVMVLYRKDSGAVNNTILSLGDYEPLELDMVSRIVSYMKEGVFFDVGANLGWYTMNVKKQNPQMKIYAFEPVTETFNKLNRNVELNKLEKVDMYNIGLYKEDTTLKFYYDIVASGASSMQNLRENSETREITCKMERLDDFVNCHDIRTIDFVKCDVEGSELFVYEGGIESIKKYKPVIFSEMLRKWSAKFGYHPNNIIDLLATAGYQCFVIKEKGKLRKFHRVDEETIETNYFFLHPEKHAEIMQDLVESVDC</sequence>
<dbReference type="Proteomes" id="UP000280696">
    <property type="component" value="Unassembled WGS sequence"/>
</dbReference>
<feature type="domain" description="Methyltransferase FkbM" evidence="1">
    <location>
        <begin position="133"/>
        <end position="296"/>
    </location>
</feature>
<dbReference type="Gene3D" id="3.40.50.150">
    <property type="entry name" value="Vaccinia Virus protein VP39"/>
    <property type="match status" value="1"/>
</dbReference>
<dbReference type="InterPro" id="IPR006342">
    <property type="entry name" value="FkbM_mtfrase"/>
</dbReference>
<dbReference type="InterPro" id="IPR052514">
    <property type="entry name" value="SAM-dependent_MTase"/>
</dbReference>
<dbReference type="EMBL" id="RAYQ01000005">
    <property type="protein sequence ID" value="RKI92352.1"/>
    <property type="molecule type" value="Genomic_DNA"/>
</dbReference>
<evidence type="ECO:0000313" key="2">
    <source>
        <dbReference type="EMBL" id="RKI92352.1"/>
    </source>
</evidence>
<dbReference type="Pfam" id="PF05050">
    <property type="entry name" value="Methyltransf_21"/>
    <property type="match status" value="1"/>
</dbReference>
<evidence type="ECO:0000313" key="3">
    <source>
        <dbReference type="Proteomes" id="UP000280696"/>
    </source>
</evidence>
<dbReference type="AlphaFoldDB" id="A0A3A9ALM9"/>
<keyword evidence="2" id="KW-0489">Methyltransferase</keyword>
<name>A0A3A9ALM9_9FIRM</name>
<accession>A0A3A9ALM9</accession>
<dbReference type="GO" id="GO:0032259">
    <property type="term" value="P:methylation"/>
    <property type="evidence" value="ECO:0007669"/>
    <property type="project" value="UniProtKB-KW"/>
</dbReference>